<evidence type="ECO:0000313" key="1">
    <source>
        <dbReference type="EMBL" id="GAG86973.1"/>
    </source>
</evidence>
<dbReference type="AlphaFoldDB" id="X1BS22"/>
<gene>
    <name evidence="1" type="ORF">S01H4_32276</name>
</gene>
<protein>
    <submittedName>
        <fullName evidence="1">Uncharacterized protein</fullName>
    </submittedName>
</protein>
<accession>X1BS22</accession>
<organism evidence="1">
    <name type="scientific">marine sediment metagenome</name>
    <dbReference type="NCBI Taxonomy" id="412755"/>
    <lineage>
        <taxon>unclassified sequences</taxon>
        <taxon>metagenomes</taxon>
        <taxon>ecological metagenomes</taxon>
    </lineage>
</organism>
<dbReference type="EMBL" id="BART01016851">
    <property type="protein sequence ID" value="GAG86973.1"/>
    <property type="molecule type" value="Genomic_DNA"/>
</dbReference>
<feature type="non-terminal residue" evidence="1">
    <location>
        <position position="123"/>
    </location>
</feature>
<sequence>MGMGPVRDLGPCQVWYNSANIGDVFGTVSFRYSQEDADVFEATYGNTPVDAIVVGSGPTEVTVPFTRLNLADLATVLPGGSRSSGGATSGNVELLAGDEIGASEYDNAAELILKPIISGIVTD</sequence>
<name>X1BS22_9ZZZZ</name>
<reference evidence="1" key="1">
    <citation type="journal article" date="2014" name="Front. Microbiol.">
        <title>High frequency of phylogenetically diverse reductive dehalogenase-homologous genes in deep subseafloor sedimentary metagenomes.</title>
        <authorList>
            <person name="Kawai M."/>
            <person name="Futagami T."/>
            <person name="Toyoda A."/>
            <person name="Takaki Y."/>
            <person name="Nishi S."/>
            <person name="Hori S."/>
            <person name="Arai W."/>
            <person name="Tsubouchi T."/>
            <person name="Morono Y."/>
            <person name="Uchiyama I."/>
            <person name="Ito T."/>
            <person name="Fujiyama A."/>
            <person name="Inagaki F."/>
            <person name="Takami H."/>
        </authorList>
    </citation>
    <scope>NUCLEOTIDE SEQUENCE</scope>
    <source>
        <strain evidence="1">Expedition CK06-06</strain>
    </source>
</reference>
<proteinExistence type="predicted"/>
<comment type="caution">
    <text evidence="1">The sequence shown here is derived from an EMBL/GenBank/DDBJ whole genome shotgun (WGS) entry which is preliminary data.</text>
</comment>